<dbReference type="GO" id="GO:1901135">
    <property type="term" value="P:carbohydrate derivative metabolic process"/>
    <property type="evidence" value="ECO:0007669"/>
    <property type="project" value="UniProtKB-ARBA"/>
</dbReference>
<keyword evidence="7" id="KW-1185">Reference proteome</keyword>
<comment type="caution">
    <text evidence="6">The sequence shown here is derived from an EMBL/GenBank/DDBJ whole genome shotgun (WGS) entry which is preliminary data.</text>
</comment>
<feature type="domain" description="Glycosyltransferase subfamily 4-like N-terminal" evidence="5">
    <location>
        <begin position="9"/>
        <end position="161"/>
    </location>
</feature>
<accession>A0A2N7TSR3</accession>
<dbReference type="CDD" id="cd03801">
    <property type="entry name" value="GT4_PimA-like"/>
    <property type="match status" value="1"/>
</dbReference>
<evidence type="ECO:0000313" key="6">
    <source>
        <dbReference type="EMBL" id="PMR71237.1"/>
    </source>
</evidence>
<dbReference type="EMBL" id="PNRE01000019">
    <property type="protein sequence ID" value="PMR71237.1"/>
    <property type="molecule type" value="Genomic_DNA"/>
</dbReference>
<dbReference type="Gene3D" id="3.40.50.2000">
    <property type="entry name" value="Glycogen Phosphorylase B"/>
    <property type="match status" value="2"/>
</dbReference>
<keyword evidence="2" id="KW-0328">Glycosyltransferase</keyword>
<gene>
    <name evidence="6" type="ORF">C1H66_03405</name>
</gene>
<keyword evidence="3 6" id="KW-0808">Transferase</keyword>
<name>A0A2N7TSR3_9GAMM</name>
<dbReference type="OrthoDB" id="8523124at2"/>
<organism evidence="6 7">
    <name type="scientific">Halomonas heilongjiangensis</name>
    <dbReference type="NCBI Taxonomy" id="1387883"/>
    <lineage>
        <taxon>Bacteria</taxon>
        <taxon>Pseudomonadati</taxon>
        <taxon>Pseudomonadota</taxon>
        <taxon>Gammaproteobacteria</taxon>
        <taxon>Oceanospirillales</taxon>
        <taxon>Halomonadaceae</taxon>
        <taxon>Halomonas</taxon>
    </lineage>
</organism>
<proteinExistence type="inferred from homology"/>
<sequence length="374" mass="40695">MQICLSHGWGGLEMYPSRIIPELKRQGWQPHGLALADSRVAASLEEAGVSPLVVSTPPRALLAVVRILAYLKTHDIRVLHCHKSGDLRLGALLAALRPGLRLFYTDHMGVTRPKKDPYHRWAYGRVTRLFSISEATRQRNLAAFPLPDARIRRLYLGIDPSPYAPELSAEAREVLRASLGIPGGAVAIGLPGRLTPGKGQAVWIEALSRLAESRPELRWHGVLIGGLTAGEGSNEAYVAALRERVAALGLESRITFAGFRRDLPRLFEALDVVCVPSRNEAFGLTVIEAMAAGKAVVGADSGAIPELIDAGTGRLAPPEAPDAWAEAMAELIVDAGLRRRLGESARRRIRRDFTLEAHVAALIEEYSVNESEFE</sequence>
<dbReference type="AlphaFoldDB" id="A0A2N7TSR3"/>
<comment type="similarity">
    <text evidence="1">Belongs to the glycosyltransferase group 1 family. Glycosyltransferase 4 subfamily.</text>
</comment>
<evidence type="ECO:0000256" key="2">
    <source>
        <dbReference type="ARBA" id="ARBA00022676"/>
    </source>
</evidence>
<evidence type="ECO:0000256" key="1">
    <source>
        <dbReference type="ARBA" id="ARBA00009481"/>
    </source>
</evidence>
<evidence type="ECO:0000259" key="5">
    <source>
        <dbReference type="Pfam" id="PF13439"/>
    </source>
</evidence>
<reference evidence="6 7" key="1">
    <citation type="submission" date="2018-01" db="EMBL/GenBank/DDBJ databases">
        <title>Halomonas endophytica sp. nov., isolated from storage liquid in the stems of Populus euphratica.</title>
        <authorList>
            <person name="Chen C."/>
        </authorList>
    </citation>
    <scope>NUCLEOTIDE SEQUENCE [LARGE SCALE GENOMIC DNA]</scope>
    <source>
        <strain evidence="6 7">DSM 26881</strain>
    </source>
</reference>
<dbReference type="InterPro" id="IPR028098">
    <property type="entry name" value="Glyco_trans_4-like_N"/>
</dbReference>
<dbReference type="Pfam" id="PF13439">
    <property type="entry name" value="Glyco_transf_4"/>
    <property type="match status" value="1"/>
</dbReference>
<dbReference type="Proteomes" id="UP000235346">
    <property type="component" value="Unassembled WGS sequence"/>
</dbReference>
<dbReference type="InterPro" id="IPR001296">
    <property type="entry name" value="Glyco_trans_1"/>
</dbReference>
<protein>
    <submittedName>
        <fullName evidence="6">Glycosyltransferase family 1 protein</fullName>
    </submittedName>
</protein>
<dbReference type="PANTHER" id="PTHR12526:SF640">
    <property type="entry name" value="COLANIC ACID BIOSYNTHESIS GLYCOSYLTRANSFERASE WCAL-RELATED"/>
    <property type="match status" value="1"/>
</dbReference>
<dbReference type="SUPFAM" id="SSF53756">
    <property type="entry name" value="UDP-Glycosyltransferase/glycogen phosphorylase"/>
    <property type="match status" value="1"/>
</dbReference>
<dbReference type="Pfam" id="PF00534">
    <property type="entry name" value="Glycos_transf_1"/>
    <property type="match status" value="1"/>
</dbReference>
<dbReference type="PANTHER" id="PTHR12526">
    <property type="entry name" value="GLYCOSYLTRANSFERASE"/>
    <property type="match status" value="1"/>
</dbReference>
<evidence type="ECO:0000313" key="7">
    <source>
        <dbReference type="Proteomes" id="UP000235346"/>
    </source>
</evidence>
<evidence type="ECO:0000259" key="4">
    <source>
        <dbReference type="Pfam" id="PF00534"/>
    </source>
</evidence>
<evidence type="ECO:0000256" key="3">
    <source>
        <dbReference type="ARBA" id="ARBA00022679"/>
    </source>
</evidence>
<feature type="domain" description="Glycosyl transferase family 1" evidence="4">
    <location>
        <begin position="172"/>
        <end position="348"/>
    </location>
</feature>
<dbReference type="GO" id="GO:0016757">
    <property type="term" value="F:glycosyltransferase activity"/>
    <property type="evidence" value="ECO:0007669"/>
    <property type="project" value="UniProtKB-KW"/>
</dbReference>